<feature type="compositionally biased region" description="Polar residues" evidence="1">
    <location>
        <begin position="7"/>
        <end position="18"/>
    </location>
</feature>
<evidence type="ECO:0000313" key="2">
    <source>
        <dbReference type="EMBL" id="VUC33895.1"/>
    </source>
</evidence>
<feature type="compositionally biased region" description="Polar residues" evidence="1">
    <location>
        <begin position="159"/>
        <end position="169"/>
    </location>
</feature>
<feature type="compositionally biased region" description="Polar residues" evidence="1">
    <location>
        <begin position="209"/>
        <end position="229"/>
    </location>
</feature>
<feature type="region of interest" description="Disordered" evidence="1">
    <location>
        <begin position="158"/>
        <end position="236"/>
    </location>
</feature>
<dbReference type="Proteomes" id="UP000766486">
    <property type="component" value="Unassembled WGS sequence"/>
</dbReference>
<organism evidence="2 3">
    <name type="scientific">Bionectria ochroleuca</name>
    <name type="common">Gliocladium roseum</name>
    <dbReference type="NCBI Taxonomy" id="29856"/>
    <lineage>
        <taxon>Eukaryota</taxon>
        <taxon>Fungi</taxon>
        <taxon>Dikarya</taxon>
        <taxon>Ascomycota</taxon>
        <taxon>Pezizomycotina</taxon>
        <taxon>Sordariomycetes</taxon>
        <taxon>Hypocreomycetidae</taxon>
        <taxon>Hypocreales</taxon>
        <taxon>Bionectriaceae</taxon>
        <taxon>Clonostachys</taxon>
    </lineage>
</organism>
<keyword evidence="3" id="KW-1185">Reference proteome</keyword>
<protein>
    <submittedName>
        <fullName evidence="2">Uncharacterized protein</fullName>
    </submittedName>
</protein>
<reference evidence="2 3" key="1">
    <citation type="submission" date="2019-06" db="EMBL/GenBank/DDBJ databases">
        <authorList>
            <person name="Broberg M."/>
        </authorList>
    </citation>
    <scope>NUCLEOTIDE SEQUENCE [LARGE SCALE GENOMIC DNA]</scope>
</reference>
<dbReference type="EMBL" id="CABFNS010000872">
    <property type="protein sequence ID" value="VUC33895.1"/>
    <property type="molecule type" value="Genomic_DNA"/>
</dbReference>
<gene>
    <name evidence="2" type="ORF">CLO192961_LOCUS362901</name>
</gene>
<name>A0ABY6USX0_BIOOC</name>
<evidence type="ECO:0000313" key="3">
    <source>
        <dbReference type="Proteomes" id="UP000766486"/>
    </source>
</evidence>
<feature type="compositionally biased region" description="Basic and acidic residues" evidence="1">
    <location>
        <begin position="170"/>
        <end position="191"/>
    </location>
</feature>
<proteinExistence type="predicted"/>
<sequence length="236" mass="26035">MDASRRPGTQTESRSRTVQAPYDPVHAASNGPVPTMISQRHFMHRHQGNMDSAVSVVEAITHMTELYPGFQPRLPGPASITNVGLSSVAHQPFVQLHPPTESWLLPGMASHPLLPVTFPQPNHRPAIVSPLSNDYGPGRDPLGFIAHQGIISVGHGITRQVSPMPSTSTEPEHGNMERERERNSLQADRSHPPIWARSYLAPSAPHVQVQGSNERQHDNNPQQPPTNTHDFPRFFS</sequence>
<feature type="region of interest" description="Disordered" evidence="1">
    <location>
        <begin position="1"/>
        <end position="30"/>
    </location>
</feature>
<evidence type="ECO:0000256" key="1">
    <source>
        <dbReference type="SAM" id="MobiDB-lite"/>
    </source>
</evidence>
<comment type="caution">
    <text evidence="2">The sequence shown here is derived from an EMBL/GenBank/DDBJ whole genome shotgun (WGS) entry which is preliminary data.</text>
</comment>
<accession>A0ABY6USX0</accession>